<protein>
    <submittedName>
        <fullName evidence="1">Uncharacterized protein</fullName>
    </submittedName>
</protein>
<dbReference type="EMBL" id="JYDU01000261">
    <property type="protein sequence ID" value="KRX87883.1"/>
    <property type="molecule type" value="Genomic_DNA"/>
</dbReference>
<proteinExistence type="predicted"/>
<evidence type="ECO:0000313" key="2">
    <source>
        <dbReference type="Proteomes" id="UP000054815"/>
    </source>
</evidence>
<sequence length="82" mass="9102">MKGMHSKTCLPENVCKFLFHCYTCAYVASGSTVVDVCNTANRTFPKLQDLARNTLFLKTKEMRKASPLLGKISPPLHLEAGK</sequence>
<accession>A0A0V0XIS2</accession>
<name>A0A0V0XIS2_TRIPS</name>
<dbReference type="Proteomes" id="UP000054815">
    <property type="component" value="Unassembled WGS sequence"/>
</dbReference>
<comment type="caution">
    <text evidence="1">The sequence shown here is derived from an EMBL/GenBank/DDBJ whole genome shotgun (WGS) entry which is preliminary data.</text>
</comment>
<dbReference type="AlphaFoldDB" id="A0A0V0XIS2"/>
<evidence type="ECO:0000313" key="1">
    <source>
        <dbReference type="EMBL" id="KRX87883.1"/>
    </source>
</evidence>
<reference evidence="1 2" key="1">
    <citation type="submission" date="2015-01" db="EMBL/GenBank/DDBJ databases">
        <title>Evolution of Trichinella species and genotypes.</title>
        <authorList>
            <person name="Korhonen P.K."/>
            <person name="Edoardo P."/>
            <person name="Giuseppe L.R."/>
            <person name="Gasser R.B."/>
        </authorList>
    </citation>
    <scope>NUCLEOTIDE SEQUENCE [LARGE SCALE GENOMIC DNA]</scope>
    <source>
        <strain evidence="1">ISS141</strain>
    </source>
</reference>
<gene>
    <name evidence="1" type="ORF">T4E_9031</name>
</gene>
<organism evidence="1 2">
    <name type="scientific">Trichinella pseudospiralis</name>
    <name type="common">Parasitic roundworm</name>
    <dbReference type="NCBI Taxonomy" id="6337"/>
    <lineage>
        <taxon>Eukaryota</taxon>
        <taxon>Metazoa</taxon>
        <taxon>Ecdysozoa</taxon>
        <taxon>Nematoda</taxon>
        <taxon>Enoplea</taxon>
        <taxon>Dorylaimia</taxon>
        <taxon>Trichinellida</taxon>
        <taxon>Trichinellidae</taxon>
        <taxon>Trichinella</taxon>
    </lineage>
</organism>